<keyword evidence="4" id="KW-1185">Reference proteome</keyword>
<dbReference type="InterPro" id="IPR011992">
    <property type="entry name" value="EF-hand-dom_pair"/>
</dbReference>
<dbReference type="PROSITE" id="PS50222">
    <property type="entry name" value="EF_HAND_2"/>
    <property type="match status" value="2"/>
</dbReference>
<evidence type="ECO:0000259" key="2">
    <source>
        <dbReference type="PROSITE" id="PS50222"/>
    </source>
</evidence>
<dbReference type="SUPFAM" id="SSF47473">
    <property type="entry name" value="EF-hand"/>
    <property type="match status" value="1"/>
</dbReference>
<dbReference type="Proteomes" id="UP000663918">
    <property type="component" value="Chromosome"/>
</dbReference>
<protein>
    <submittedName>
        <fullName evidence="3">EF-hand domain-containing protein</fullName>
    </submittedName>
</protein>
<dbReference type="KEGG" id="bgoe:IFJ75_07015"/>
<dbReference type="AlphaFoldDB" id="A0A975C4A2"/>
<accession>A0A975C4A2</accession>
<dbReference type="GO" id="GO:0005509">
    <property type="term" value="F:calcium ion binding"/>
    <property type="evidence" value="ECO:0007669"/>
    <property type="project" value="InterPro"/>
</dbReference>
<proteinExistence type="predicted"/>
<dbReference type="InterPro" id="IPR018247">
    <property type="entry name" value="EF_Hand_1_Ca_BS"/>
</dbReference>
<gene>
    <name evidence="3" type="ORF">IFJ75_07015</name>
</gene>
<dbReference type="EMBL" id="CP062222">
    <property type="protein sequence ID" value="QTC92612.1"/>
    <property type="molecule type" value="Genomic_DNA"/>
</dbReference>
<feature type="region of interest" description="Disordered" evidence="1">
    <location>
        <begin position="66"/>
        <end position="86"/>
    </location>
</feature>
<dbReference type="InterPro" id="IPR002048">
    <property type="entry name" value="EF_hand_dom"/>
</dbReference>
<evidence type="ECO:0000313" key="3">
    <source>
        <dbReference type="EMBL" id="QTC92612.1"/>
    </source>
</evidence>
<dbReference type="Pfam" id="PF13499">
    <property type="entry name" value="EF-hand_7"/>
    <property type="match status" value="1"/>
</dbReference>
<organism evidence="3 4">
    <name type="scientific">Brevundimonas goettingensis</name>
    <dbReference type="NCBI Taxonomy" id="2774190"/>
    <lineage>
        <taxon>Bacteria</taxon>
        <taxon>Pseudomonadati</taxon>
        <taxon>Pseudomonadota</taxon>
        <taxon>Alphaproteobacteria</taxon>
        <taxon>Caulobacterales</taxon>
        <taxon>Caulobacteraceae</taxon>
        <taxon>Brevundimonas</taxon>
    </lineage>
</organism>
<evidence type="ECO:0000256" key="1">
    <source>
        <dbReference type="SAM" id="MobiDB-lite"/>
    </source>
</evidence>
<dbReference type="PROSITE" id="PS00018">
    <property type="entry name" value="EF_HAND_1"/>
    <property type="match status" value="2"/>
</dbReference>
<dbReference type="RefSeq" id="WP_207931891.1">
    <property type="nucleotide sequence ID" value="NZ_CP062222.1"/>
</dbReference>
<dbReference type="Gene3D" id="1.10.238.10">
    <property type="entry name" value="EF-hand"/>
    <property type="match status" value="1"/>
</dbReference>
<feature type="domain" description="EF-hand" evidence="2">
    <location>
        <begin position="81"/>
        <end position="116"/>
    </location>
</feature>
<sequence length="125" mass="13512">MFLIATIAIATCVPAGMTMPGTDIPVVRVTGAAILDGTSAADAEQRHRRFFSLMDRDKDDVISGEEVPVGTAGNGSDPFAPTRSSTSQWMNAVDQNKDNRVDWKEFSEHFLPLAAIGRCQRGITD</sequence>
<evidence type="ECO:0000313" key="4">
    <source>
        <dbReference type="Proteomes" id="UP000663918"/>
    </source>
</evidence>
<name>A0A975C4A2_9CAUL</name>
<reference evidence="3" key="1">
    <citation type="submission" date="2020-09" db="EMBL/GenBank/DDBJ databases">
        <title>Brevundimonas sp. LVF2 isolated from a puddle in Goettingen, Germany.</title>
        <authorList>
            <person name="Friedrich I."/>
            <person name="Klassen A."/>
            <person name="Hannes N."/>
            <person name="Schneider D."/>
            <person name="Hertel R."/>
            <person name="Daniel R."/>
        </authorList>
    </citation>
    <scope>NUCLEOTIDE SEQUENCE</scope>
    <source>
        <strain evidence="3">LVF2</strain>
    </source>
</reference>
<feature type="domain" description="EF-hand" evidence="2">
    <location>
        <begin position="42"/>
        <end position="77"/>
    </location>
</feature>